<dbReference type="PANTHER" id="PTHR35869">
    <property type="entry name" value="OUTER-MEMBRANE LIPOPROTEIN CARRIER PROTEIN"/>
    <property type="match status" value="1"/>
</dbReference>
<keyword evidence="1" id="KW-0732">Signal</keyword>
<dbReference type="Gene3D" id="2.50.20.10">
    <property type="entry name" value="Lipoprotein localisation LolA/LolB/LppX"/>
    <property type="match status" value="1"/>
</dbReference>
<dbReference type="CDD" id="cd16325">
    <property type="entry name" value="LolA"/>
    <property type="match status" value="1"/>
</dbReference>
<keyword evidence="2" id="KW-0449">Lipoprotein</keyword>
<gene>
    <name evidence="2" type="ORF">KJB30_06760</name>
</gene>
<dbReference type="Pfam" id="PF03548">
    <property type="entry name" value="LolA"/>
    <property type="match status" value="1"/>
</dbReference>
<keyword evidence="3" id="KW-1185">Reference proteome</keyword>
<comment type="caution">
    <text evidence="2">The sequence shown here is derived from an EMBL/GenBank/DDBJ whole genome shotgun (WGS) entry which is preliminary data.</text>
</comment>
<sequence length="200" mass="22865">MIRFLFALTIVFLSVLPVQARPVPPLDGLEALRKAFADVSDFTAEIVQEKRLSLMKRTMTMNGTVRFRKPDLFFMEILSPYPSRLLLRDNVVEQITGTGDRNRIVLPPEQGLKRWFSKIAEPITVMPEGMKVLADKSGAVYTVTIMPQGKGQVRELVITFQEDGVIKRLVIAEQNGDRAVMTFRKVRKNIRLTEKDFRLE</sequence>
<dbReference type="SUPFAM" id="SSF89392">
    <property type="entry name" value="Prokaryotic lipoproteins and lipoprotein localization factors"/>
    <property type="match status" value="1"/>
</dbReference>
<evidence type="ECO:0000313" key="3">
    <source>
        <dbReference type="Proteomes" id="UP000784128"/>
    </source>
</evidence>
<evidence type="ECO:0000313" key="2">
    <source>
        <dbReference type="EMBL" id="MBT1071475.1"/>
    </source>
</evidence>
<dbReference type="InterPro" id="IPR004564">
    <property type="entry name" value="OM_lipoprot_carrier_LolA-like"/>
</dbReference>
<reference evidence="2 3" key="1">
    <citation type="submission" date="2021-05" db="EMBL/GenBank/DDBJ databases">
        <title>The draft genome of Geobacter chapellei DSM 13688.</title>
        <authorList>
            <person name="Xu Z."/>
            <person name="Masuda Y."/>
            <person name="Itoh H."/>
            <person name="Senoo K."/>
        </authorList>
    </citation>
    <scope>NUCLEOTIDE SEQUENCE [LARGE SCALE GENOMIC DNA]</scope>
    <source>
        <strain evidence="2 3">DSM 13688</strain>
    </source>
</reference>
<dbReference type="EMBL" id="JAHDYS010000005">
    <property type="protein sequence ID" value="MBT1071475.1"/>
    <property type="molecule type" value="Genomic_DNA"/>
</dbReference>
<dbReference type="RefSeq" id="WP_214297234.1">
    <property type="nucleotide sequence ID" value="NZ_JAHDYS010000005.1"/>
</dbReference>
<name>A0ABS5U733_9BACT</name>
<evidence type="ECO:0000256" key="1">
    <source>
        <dbReference type="ARBA" id="ARBA00022729"/>
    </source>
</evidence>
<organism evidence="2 3">
    <name type="scientific">Pelotalea chapellei</name>
    <dbReference type="NCBI Taxonomy" id="44671"/>
    <lineage>
        <taxon>Bacteria</taxon>
        <taxon>Pseudomonadati</taxon>
        <taxon>Thermodesulfobacteriota</taxon>
        <taxon>Desulfuromonadia</taxon>
        <taxon>Geobacterales</taxon>
        <taxon>Geobacteraceae</taxon>
        <taxon>Pelotalea</taxon>
    </lineage>
</organism>
<proteinExistence type="predicted"/>
<dbReference type="PANTHER" id="PTHR35869:SF1">
    <property type="entry name" value="OUTER-MEMBRANE LIPOPROTEIN CARRIER PROTEIN"/>
    <property type="match status" value="1"/>
</dbReference>
<accession>A0ABS5U733</accession>
<dbReference type="InterPro" id="IPR029046">
    <property type="entry name" value="LolA/LolB/LppX"/>
</dbReference>
<dbReference type="Proteomes" id="UP000784128">
    <property type="component" value="Unassembled WGS sequence"/>
</dbReference>
<protein>
    <submittedName>
        <fullName evidence="2">Outer membrane lipoprotein carrier protein LolA</fullName>
    </submittedName>
</protein>